<organism evidence="3 4">
    <name type="scientific">Mangrovihabitans endophyticus</name>
    <dbReference type="NCBI Taxonomy" id="1751298"/>
    <lineage>
        <taxon>Bacteria</taxon>
        <taxon>Bacillati</taxon>
        <taxon>Actinomycetota</taxon>
        <taxon>Actinomycetes</taxon>
        <taxon>Micromonosporales</taxon>
        <taxon>Micromonosporaceae</taxon>
        <taxon>Mangrovihabitans</taxon>
    </lineage>
</organism>
<sequence length="164" mass="17900">MNPTSGTSPHRGLGFVGRRRENEPTPDTAPSYQLGPVKHSSAVDMAFTTDRRLAVIAGRGGFVVWNSADGELVFDGRPLDEPSEPLYLTEVVTVSSDGGFALAGDESKQTVDVWDLRAGRRIHTLHGHPAQVRTIRADASFSTIVTGDHQGNVRVWGLDWDYEE</sequence>
<proteinExistence type="predicted"/>
<evidence type="ECO:0000313" key="4">
    <source>
        <dbReference type="Proteomes" id="UP000656042"/>
    </source>
</evidence>
<protein>
    <recommendedName>
        <fullName evidence="5">WD domain-containing protein, G-beta repeat-containing protein</fullName>
    </recommendedName>
</protein>
<evidence type="ECO:0008006" key="5">
    <source>
        <dbReference type="Google" id="ProtNLM"/>
    </source>
</evidence>
<keyword evidence="4" id="KW-1185">Reference proteome</keyword>
<name>A0A8J3FRW8_9ACTN</name>
<evidence type="ECO:0000313" key="3">
    <source>
        <dbReference type="EMBL" id="GGL12841.1"/>
    </source>
</evidence>
<keyword evidence="1" id="KW-0853">WD repeat</keyword>
<dbReference type="PROSITE" id="PS50294">
    <property type="entry name" value="WD_REPEATS_REGION"/>
    <property type="match status" value="1"/>
</dbReference>
<dbReference type="InterPro" id="IPR015943">
    <property type="entry name" value="WD40/YVTN_repeat-like_dom_sf"/>
</dbReference>
<dbReference type="InterPro" id="IPR011047">
    <property type="entry name" value="Quinoprotein_ADH-like_sf"/>
</dbReference>
<accession>A0A8J3FRW8</accession>
<gene>
    <name evidence="3" type="ORF">GCM10012284_54380</name>
</gene>
<reference evidence="3" key="1">
    <citation type="journal article" date="2014" name="Int. J. Syst. Evol. Microbiol.">
        <title>Complete genome sequence of Corynebacterium casei LMG S-19264T (=DSM 44701T), isolated from a smear-ripened cheese.</title>
        <authorList>
            <consortium name="US DOE Joint Genome Institute (JGI-PGF)"/>
            <person name="Walter F."/>
            <person name="Albersmeier A."/>
            <person name="Kalinowski J."/>
            <person name="Ruckert C."/>
        </authorList>
    </citation>
    <scope>NUCLEOTIDE SEQUENCE</scope>
    <source>
        <strain evidence="3">CGMCC 4.7299</strain>
    </source>
</reference>
<reference evidence="3" key="2">
    <citation type="submission" date="2020-09" db="EMBL/GenBank/DDBJ databases">
        <authorList>
            <person name="Sun Q."/>
            <person name="Zhou Y."/>
        </authorList>
    </citation>
    <scope>NUCLEOTIDE SEQUENCE</scope>
    <source>
        <strain evidence="3">CGMCC 4.7299</strain>
    </source>
</reference>
<dbReference type="SMART" id="SM00320">
    <property type="entry name" value="WD40"/>
    <property type="match status" value="1"/>
</dbReference>
<dbReference type="Proteomes" id="UP000656042">
    <property type="component" value="Unassembled WGS sequence"/>
</dbReference>
<evidence type="ECO:0000256" key="1">
    <source>
        <dbReference type="PROSITE-ProRule" id="PRU00221"/>
    </source>
</evidence>
<dbReference type="AlphaFoldDB" id="A0A8J3FRW8"/>
<dbReference type="PROSITE" id="PS50082">
    <property type="entry name" value="WD_REPEATS_2"/>
    <property type="match status" value="1"/>
</dbReference>
<feature type="repeat" description="WD" evidence="1">
    <location>
        <begin position="125"/>
        <end position="159"/>
    </location>
</feature>
<dbReference type="InterPro" id="IPR001680">
    <property type="entry name" value="WD40_rpt"/>
</dbReference>
<dbReference type="Pfam" id="PF00400">
    <property type="entry name" value="WD40"/>
    <property type="match status" value="1"/>
</dbReference>
<feature type="region of interest" description="Disordered" evidence="2">
    <location>
        <begin position="1"/>
        <end position="35"/>
    </location>
</feature>
<evidence type="ECO:0000256" key="2">
    <source>
        <dbReference type="SAM" id="MobiDB-lite"/>
    </source>
</evidence>
<comment type="caution">
    <text evidence="3">The sequence shown here is derived from an EMBL/GenBank/DDBJ whole genome shotgun (WGS) entry which is preliminary data.</text>
</comment>
<dbReference type="Gene3D" id="2.130.10.10">
    <property type="entry name" value="YVTN repeat-like/Quinoprotein amine dehydrogenase"/>
    <property type="match status" value="1"/>
</dbReference>
<dbReference type="SUPFAM" id="SSF50998">
    <property type="entry name" value="Quinoprotein alcohol dehydrogenase-like"/>
    <property type="match status" value="1"/>
</dbReference>
<dbReference type="EMBL" id="BMMX01000039">
    <property type="protein sequence ID" value="GGL12841.1"/>
    <property type="molecule type" value="Genomic_DNA"/>
</dbReference>